<dbReference type="InterPro" id="IPR012337">
    <property type="entry name" value="RNaseH-like_sf"/>
</dbReference>
<dbReference type="AlphaFoldDB" id="A0AAD8VZP7"/>
<feature type="domain" description="Integrase catalytic" evidence="1">
    <location>
        <begin position="1"/>
        <end position="66"/>
    </location>
</feature>
<dbReference type="InterPro" id="IPR039537">
    <property type="entry name" value="Retrotran_Ty1/copia-like"/>
</dbReference>
<dbReference type="Pfam" id="PF25597">
    <property type="entry name" value="SH3_retrovirus"/>
    <property type="match status" value="1"/>
</dbReference>
<name>A0AAD8VZP7_LOLMU</name>
<dbReference type="SUPFAM" id="SSF53098">
    <property type="entry name" value="Ribonuclease H-like"/>
    <property type="match status" value="1"/>
</dbReference>
<protein>
    <recommendedName>
        <fullName evidence="1">Integrase catalytic domain-containing protein</fullName>
    </recommendedName>
</protein>
<organism evidence="2 3">
    <name type="scientific">Lolium multiflorum</name>
    <name type="common">Italian ryegrass</name>
    <name type="synonym">Lolium perenne subsp. multiflorum</name>
    <dbReference type="NCBI Taxonomy" id="4521"/>
    <lineage>
        <taxon>Eukaryota</taxon>
        <taxon>Viridiplantae</taxon>
        <taxon>Streptophyta</taxon>
        <taxon>Embryophyta</taxon>
        <taxon>Tracheophyta</taxon>
        <taxon>Spermatophyta</taxon>
        <taxon>Magnoliopsida</taxon>
        <taxon>Liliopsida</taxon>
        <taxon>Poales</taxon>
        <taxon>Poaceae</taxon>
        <taxon>BOP clade</taxon>
        <taxon>Pooideae</taxon>
        <taxon>Poodae</taxon>
        <taxon>Poeae</taxon>
        <taxon>Poeae Chloroplast Group 2 (Poeae type)</taxon>
        <taxon>Loliodinae</taxon>
        <taxon>Loliinae</taxon>
        <taxon>Lolium</taxon>
    </lineage>
</organism>
<dbReference type="Proteomes" id="UP001231189">
    <property type="component" value="Unassembled WGS sequence"/>
</dbReference>
<dbReference type="GO" id="GO:0003676">
    <property type="term" value="F:nucleic acid binding"/>
    <property type="evidence" value="ECO:0007669"/>
    <property type="project" value="InterPro"/>
</dbReference>
<evidence type="ECO:0000259" key="1">
    <source>
        <dbReference type="PROSITE" id="PS50994"/>
    </source>
</evidence>
<dbReference type="PANTHER" id="PTHR42648:SF25">
    <property type="entry name" value="RNA-DIRECTED DNA POLYMERASE"/>
    <property type="match status" value="1"/>
</dbReference>
<evidence type="ECO:0000313" key="3">
    <source>
        <dbReference type="Proteomes" id="UP001231189"/>
    </source>
</evidence>
<reference evidence="2" key="1">
    <citation type="submission" date="2023-07" db="EMBL/GenBank/DDBJ databases">
        <title>A chromosome-level genome assembly of Lolium multiflorum.</title>
        <authorList>
            <person name="Chen Y."/>
            <person name="Copetti D."/>
            <person name="Kolliker R."/>
            <person name="Studer B."/>
        </authorList>
    </citation>
    <scope>NUCLEOTIDE SEQUENCE</scope>
    <source>
        <strain evidence="2">02402/16</strain>
        <tissue evidence="2">Leaf</tissue>
    </source>
</reference>
<dbReference type="GO" id="GO:0015074">
    <property type="term" value="P:DNA integration"/>
    <property type="evidence" value="ECO:0007669"/>
    <property type="project" value="InterPro"/>
</dbReference>
<keyword evidence="3" id="KW-1185">Reference proteome</keyword>
<dbReference type="PANTHER" id="PTHR42648">
    <property type="entry name" value="TRANSPOSASE, PUTATIVE-RELATED"/>
    <property type="match status" value="1"/>
</dbReference>
<dbReference type="InterPro" id="IPR057670">
    <property type="entry name" value="SH3_retrovirus"/>
</dbReference>
<sequence>MAIKHFQARVEVETGRKLRTLRTDRGGEFTSTEFSEYCDNRGVQRHLTAPYSPQQNGVVERRNQTVVHMARSGVPMVFIGYEDGGKSYRVYDPVGNRVHVTRDVVFEESARWNWSKDADETVVDCGESFTVEYVTYKVPCGPHAAPAVEDECTAELRPTRSAEHA</sequence>
<proteinExistence type="predicted"/>
<evidence type="ECO:0000313" key="2">
    <source>
        <dbReference type="EMBL" id="KAK1629597.1"/>
    </source>
</evidence>
<accession>A0AAD8VZP7</accession>
<dbReference type="PROSITE" id="PS50994">
    <property type="entry name" value="INTEGRASE"/>
    <property type="match status" value="1"/>
</dbReference>
<gene>
    <name evidence="2" type="ORF">QYE76_003912</name>
</gene>
<dbReference type="InterPro" id="IPR001584">
    <property type="entry name" value="Integrase_cat-core"/>
</dbReference>
<comment type="caution">
    <text evidence="2">The sequence shown here is derived from an EMBL/GenBank/DDBJ whole genome shotgun (WGS) entry which is preliminary data.</text>
</comment>
<dbReference type="EMBL" id="JAUUTY010000005">
    <property type="protein sequence ID" value="KAK1629597.1"/>
    <property type="molecule type" value="Genomic_DNA"/>
</dbReference>
<dbReference type="Gene3D" id="3.30.420.10">
    <property type="entry name" value="Ribonuclease H-like superfamily/Ribonuclease H"/>
    <property type="match status" value="1"/>
</dbReference>
<dbReference type="InterPro" id="IPR036397">
    <property type="entry name" value="RNaseH_sf"/>
</dbReference>